<protein>
    <submittedName>
        <fullName evidence="10">Arginine-ornithine antiporter</fullName>
    </submittedName>
</protein>
<dbReference type="GO" id="GO:0022857">
    <property type="term" value="F:transmembrane transporter activity"/>
    <property type="evidence" value="ECO:0007669"/>
    <property type="project" value="InterPro"/>
</dbReference>
<proteinExistence type="inferred from homology"/>
<sequence>MLTLTALVVGSMIGSGIFSIPQQMSENAGAGAIIIAWTITFFGMLMISWVFQNLSMKRPDILDSFYGYARQGFGDYIGLQAAWGHWVSTCLGNAGYLIIIFSALSSFAIFDFFGDGTTTPALFAEIILLFLIHLLVTRGVKIAAFVNTIVTIAKIVPIILFIITVVLFFKVDIAKIDFWGSPASGSIIKQVESTMLYTVWEFIGIESASVYTKRAKSMKDVSRATLFGFLITFALLVLVSVLSLGIVPHAELAVMKNPSMAGVIAHALGSEVAMVINIGLIVSVLGSLLVWIMLSAEYLSLASEGEENTVPSFFGTHNRFGSPIQALRLSSGIVFVLLIIAHFNSAGYNKMVMLSTSMALIPYILTAGFAYKLVSRGAWSPTEPAKRWDRFFTLVAMIYGAWLVYAAGIKYLLIGTILYAPAILFYIKAKKEKHKPYFDKIVDKVVASIVVIAAMISIYLIFHGELVI</sequence>
<keyword evidence="5 9" id="KW-0812">Transmembrane</keyword>
<feature type="transmembrane region" description="Helical" evidence="9">
    <location>
        <begin position="144"/>
        <end position="169"/>
    </location>
</feature>
<feature type="transmembrane region" description="Helical" evidence="9">
    <location>
        <begin position="119"/>
        <end position="137"/>
    </location>
</feature>
<dbReference type="InterPro" id="IPR050367">
    <property type="entry name" value="APC_superfamily"/>
</dbReference>
<feature type="transmembrane region" description="Helical" evidence="9">
    <location>
        <begin position="29"/>
        <end position="51"/>
    </location>
</feature>
<accession>A0A421DTL6</accession>
<evidence type="ECO:0000256" key="6">
    <source>
        <dbReference type="ARBA" id="ARBA00022970"/>
    </source>
</evidence>
<evidence type="ECO:0000313" key="10">
    <source>
        <dbReference type="EMBL" id="RLM27870.1"/>
    </source>
</evidence>
<comment type="caution">
    <text evidence="10">The sequence shown here is derived from an EMBL/GenBank/DDBJ whole genome shotgun (WGS) entry which is preliminary data.</text>
</comment>
<evidence type="ECO:0000256" key="5">
    <source>
        <dbReference type="ARBA" id="ARBA00022692"/>
    </source>
</evidence>
<evidence type="ECO:0000256" key="7">
    <source>
        <dbReference type="ARBA" id="ARBA00022989"/>
    </source>
</evidence>
<reference evidence="10 11" key="1">
    <citation type="submission" date="2016-09" db="EMBL/GenBank/DDBJ databases">
        <authorList>
            <person name="Doonan J."/>
            <person name="Pachebat J.A."/>
            <person name="Golyshin P.N."/>
            <person name="Denman S."/>
            <person name="Mcdonald J.E."/>
        </authorList>
    </citation>
    <scope>NUCLEOTIDE SEQUENCE [LARGE SCALE GENOMIC DNA]</scope>
    <source>
        <strain evidence="10 11">NCPPB 3934</strain>
    </source>
</reference>
<dbReference type="InterPro" id="IPR002293">
    <property type="entry name" value="AA/rel_permease1"/>
</dbReference>
<dbReference type="NCBIfam" id="TIGR00905">
    <property type="entry name" value="2A0302"/>
    <property type="match status" value="1"/>
</dbReference>
<keyword evidence="11" id="KW-1185">Reference proteome</keyword>
<evidence type="ECO:0000313" key="11">
    <source>
        <dbReference type="Proteomes" id="UP000285648"/>
    </source>
</evidence>
<keyword evidence="7 9" id="KW-1133">Transmembrane helix</keyword>
<dbReference type="PIRSF" id="PIRSF006060">
    <property type="entry name" value="AA_transporter"/>
    <property type="match status" value="1"/>
</dbReference>
<dbReference type="Proteomes" id="UP000285648">
    <property type="component" value="Unassembled WGS sequence"/>
</dbReference>
<comment type="subcellular location">
    <subcellularLocation>
        <location evidence="1">Cell membrane</location>
        <topology evidence="1">Multi-pass membrane protein</topology>
    </subcellularLocation>
</comment>
<organism evidence="10 11">
    <name type="scientific">Brenneria alni</name>
    <dbReference type="NCBI Taxonomy" id="71656"/>
    <lineage>
        <taxon>Bacteria</taxon>
        <taxon>Pseudomonadati</taxon>
        <taxon>Pseudomonadota</taxon>
        <taxon>Gammaproteobacteria</taxon>
        <taxon>Enterobacterales</taxon>
        <taxon>Pectobacteriaceae</taxon>
        <taxon>Brenneria</taxon>
    </lineage>
</organism>
<evidence type="ECO:0000256" key="3">
    <source>
        <dbReference type="ARBA" id="ARBA00022448"/>
    </source>
</evidence>
<gene>
    <name evidence="10" type="ORF">BIY29_01065</name>
</gene>
<keyword evidence="8 9" id="KW-0472">Membrane</keyword>
<dbReference type="Pfam" id="PF13520">
    <property type="entry name" value="AA_permease_2"/>
    <property type="match status" value="1"/>
</dbReference>
<keyword evidence="3" id="KW-0813">Transport</keyword>
<feature type="transmembrane region" description="Helical" evidence="9">
    <location>
        <begin position="224"/>
        <end position="247"/>
    </location>
</feature>
<feature type="transmembrane region" description="Helical" evidence="9">
    <location>
        <begin position="326"/>
        <end position="345"/>
    </location>
</feature>
<dbReference type="GO" id="GO:0006865">
    <property type="term" value="P:amino acid transport"/>
    <property type="evidence" value="ECO:0007669"/>
    <property type="project" value="UniProtKB-KW"/>
</dbReference>
<dbReference type="PANTHER" id="PTHR42770:SF4">
    <property type="entry name" value="ARGININE_ORNITHINE ANTIPORTER-RELATED"/>
    <property type="match status" value="1"/>
</dbReference>
<dbReference type="EMBL" id="MJLZ01000002">
    <property type="protein sequence ID" value="RLM27870.1"/>
    <property type="molecule type" value="Genomic_DNA"/>
</dbReference>
<dbReference type="GO" id="GO:0005886">
    <property type="term" value="C:plasma membrane"/>
    <property type="evidence" value="ECO:0007669"/>
    <property type="project" value="UniProtKB-SubCell"/>
</dbReference>
<evidence type="ECO:0000256" key="9">
    <source>
        <dbReference type="SAM" id="Phobius"/>
    </source>
</evidence>
<comment type="similarity">
    <text evidence="2">Belongs to the amino acid-polyamine-organocation (APC) superfamily. Basic amino acid/polyamine antiporter (APA) (TC 2.A.3.2) family.</text>
</comment>
<dbReference type="PANTHER" id="PTHR42770">
    <property type="entry name" value="AMINO ACID TRANSPORTER-RELATED"/>
    <property type="match status" value="1"/>
</dbReference>
<feature type="transmembrane region" description="Helical" evidence="9">
    <location>
        <begin position="351"/>
        <end position="375"/>
    </location>
</feature>
<feature type="transmembrane region" description="Helical" evidence="9">
    <location>
        <begin position="441"/>
        <end position="462"/>
    </location>
</feature>
<feature type="transmembrane region" description="Helical" evidence="9">
    <location>
        <begin position="267"/>
        <end position="294"/>
    </location>
</feature>
<keyword evidence="6" id="KW-0029">Amino-acid transport</keyword>
<dbReference type="Gene3D" id="1.20.1740.10">
    <property type="entry name" value="Amino acid/polyamine transporter I"/>
    <property type="match status" value="1"/>
</dbReference>
<dbReference type="AlphaFoldDB" id="A0A421DTL6"/>
<dbReference type="InterPro" id="IPR004754">
    <property type="entry name" value="Amino_acid_antiprt"/>
</dbReference>
<evidence type="ECO:0000256" key="8">
    <source>
        <dbReference type="ARBA" id="ARBA00023136"/>
    </source>
</evidence>
<name>A0A421DTL6_9GAMM</name>
<evidence type="ECO:0000256" key="4">
    <source>
        <dbReference type="ARBA" id="ARBA00022475"/>
    </source>
</evidence>
<keyword evidence="4" id="KW-1003">Cell membrane</keyword>
<feature type="transmembrane region" description="Helical" evidence="9">
    <location>
        <begin position="411"/>
        <end position="429"/>
    </location>
</feature>
<evidence type="ECO:0000256" key="1">
    <source>
        <dbReference type="ARBA" id="ARBA00004651"/>
    </source>
</evidence>
<evidence type="ECO:0000256" key="2">
    <source>
        <dbReference type="ARBA" id="ARBA00008220"/>
    </source>
</evidence>